<dbReference type="AlphaFoldDB" id="A0A1M5AEX8"/>
<proteinExistence type="predicted"/>
<keyword evidence="2" id="KW-1185">Reference proteome</keyword>
<dbReference type="STRING" id="1302685.SAMN05444408_1135"/>
<gene>
    <name evidence="1" type="ORF">SAMN05444408_1135</name>
</gene>
<sequence length="60" mass="6867">MADKLTNFFCLEIKETKVQDLELFAKIKINPKIPKTCITRNLFFGSILYRASNSGNLLTD</sequence>
<dbReference type="Proteomes" id="UP000184236">
    <property type="component" value="Unassembled WGS sequence"/>
</dbReference>
<organism evidence="1 2">
    <name type="scientific">Chryseobacterium takakiae</name>
    <dbReference type="NCBI Taxonomy" id="1302685"/>
    <lineage>
        <taxon>Bacteria</taxon>
        <taxon>Pseudomonadati</taxon>
        <taxon>Bacteroidota</taxon>
        <taxon>Flavobacteriia</taxon>
        <taxon>Flavobacteriales</taxon>
        <taxon>Weeksellaceae</taxon>
        <taxon>Chryseobacterium group</taxon>
        <taxon>Chryseobacterium</taxon>
    </lineage>
</organism>
<protein>
    <submittedName>
        <fullName evidence="1">Uncharacterized protein</fullName>
    </submittedName>
</protein>
<reference evidence="2" key="1">
    <citation type="submission" date="2016-11" db="EMBL/GenBank/DDBJ databases">
        <authorList>
            <person name="Varghese N."/>
            <person name="Submissions S."/>
        </authorList>
    </citation>
    <scope>NUCLEOTIDE SEQUENCE [LARGE SCALE GENOMIC DNA]</scope>
    <source>
        <strain evidence="2">DSM 26898</strain>
    </source>
</reference>
<dbReference type="EMBL" id="FQVO01000013">
    <property type="protein sequence ID" value="SHF28707.1"/>
    <property type="molecule type" value="Genomic_DNA"/>
</dbReference>
<name>A0A1M5AEX8_9FLAO</name>
<accession>A0A1M5AEX8</accession>
<evidence type="ECO:0000313" key="2">
    <source>
        <dbReference type="Proteomes" id="UP000184236"/>
    </source>
</evidence>
<evidence type="ECO:0000313" key="1">
    <source>
        <dbReference type="EMBL" id="SHF28707.1"/>
    </source>
</evidence>